<reference evidence="3 4" key="1">
    <citation type="journal article" date="2023" name="Arcadia Sci">
        <title>De novo assembly of a long-read Amblyomma americanum tick genome.</title>
        <authorList>
            <person name="Chou S."/>
            <person name="Poskanzer K.E."/>
            <person name="Rollins M."/>
            <person name="Thuy-Boun P.S."/>
        </authorList>
    </citation>
    <scope>NUCLEOTIDE SEQUENCE [LARGE SCALE GENOMIC DNA]</scope>
    <source>
        <strain evidence="3">F_SG_1</strain>
        <tissue evidence="3">Salivary glands</tissue>
    </source>
</reference>
<protein>
    <recommendedName>
        <fullName evidence="2">EB domain-containing protein</fullName>
    </recommendedName>
</protein>
<comment type="caution">
    <text evidence="3">The sequence shown here is derived from an EMBL/GenBank/DDBJ whole genome shotgun (WGS) entry which is preliminary data.</text>
</comment>
<keyword evidence="1" id="KW-0732">Signal</keyword>
<dbReference type="PANTHER" id="PTHR39069:SF1">
    <property type="entry name" value="ECDYSONE-INDUCIBLE GENE E1, ISOFORM A"/>
    <property type="match status" value="1"/>
</dbReference>
<gene>
    <name evidence="3" type="ORF">V5799_029556</name>
</gene>
<name>A0AAQ4EQX2_AMBAM</name>
<feature type="signal peptide" evidence="1">
    <location>
        <begin position="1"/>
        <end position="19"/>
    </location>
</feature>
<evidence type="ECO:0000313" key="3">
    <source>
        <dbReference type="EMBL" id="KAK8777101.1"/>
    </source>
</evidence>
<proteinExistence type="predicted"/>
<accession>A0AAQ4EQX2</accession>
<dbReference type="InterPro" id="IPR006149">
    <property type="entry name" value="EB_dom"/>
</dbReference>
<organism evidence="3 4">
    <name type="scientific">Amblyomma americanum</name>
    <name type="common">Lone star tick</name>
    <dbReference type="NCBI Taxonomy" id="6943"/>
    <lineage>
        <taxon>Eukaryota</taxon>
        <taxon>Metazoa</taxon>
        <taxon>Ecdysozoa</taxon>
        <taxon>Arthropoda</taxon>
        <taxon>Chelicerata</taxon>
        <taxon>Arachnida</taxon>
        <taxon>Acari</taxon>
        <taxon>Parasitiformes</taxon>
        <taxon>Ixodida</taxon>
        <taxon>Ixodoidea</taxon>
        <taxon>Ixodidae</taxon>
        <taxon>Amblyomminae</taxon>
        <taxon>Amblyomma</taxon>
    </lineage>
</organism>
<dbReference type="EMBL" id="JARKHS020012220">
    <property type="protein sequence ID" value="KAK8777101.1"/>
    <property type="molecule type" value="Genomic_DNA"/>
</dbReference>
<evidence type="ECO:0000313" key="4">
    <source>
        <dbReference type="Proteomes" id="UP001321473"/>
    </source>
</evidence>
<dbReference type="Proteomes" id="UP001321473">
    <property type="component" value="Unassembled WGS sequence"/>
</dbReference>
<evidence type="ECO:0000259" key="2">
    <source>
        <dbReference type="Pfam" id="PF01683"/>
    </source>
</evidence>
<sequence>MAALRAVLAGLSLALVVRADFQDDFRLRDTAGLRHAAPYDADHQRSLLEGPFHRAPVAQLSLADAASNQSQLEVGKVPAPQAPVAGPNAPAPAGVPATTNGTGPAVPASVHKSFFERNPVNPVFGLEQQPDSDEASKQLVEQDLGKLQRRKFRMRRHKGMKGMRKIRKLVDEETGPAGIAQEAYAQQRPEQAAAAGRLEALSGLKVELARAYIAAEEPEADSGPMELLCTVGYKEYASITWTVNGRPLENFIDRSTMTTVKNDLPVKVSKITITQLERLPSDNGKFVFECTALVDAQVTKATIALGSIIEDTCTANSQCEPRGATCSEGRCLCKPSQPVSLKSKHLTCRAAAGLGWPCDYSEQCVFATPNAVCNDRQICECASGFVRGPTNKSCDSPVPGNVNLIGQPCKANTDCHASGASCLNSVCACTNNTFERGGLCLTEEQLKMQVGVRGPNFLAGDDGIKTAQNDTRFTVAAAMINENADKKESTLAAPLGMPVRSSAGTLSPPAVAAAATSLAAFLLIRRG</sequence>
<dbReference type="Pfam" id="PF01683">
    <property type="entry name" value="EB"/>
    <property type="match status" value="1"/>
</dbReference>
<feature type="chain" id="PRO_5042888378" description="EB domain-containing protein" evidence="1">
    <location>
        <begin position="20"/>
        <end position="527"/>
    </location>
</feature>
<keyword evidence="4" id="KW-1185">Reference proteome</keyword>
<dbReference type="AlphaFoldDB" id="A0AAQ4EQX2"/>
<dbReference type="PANTHER" id="PTHR39069">
    <property type="entry name" value="ECDYSONE-INDUCIBLE GENE E1, ISOFORM A"/>
    <property type="match status" value="1"/>
</dbReference>
<dbReference type="CDD" id="cd00096">
    <property type="entry name" value="Ig"/>
    <property type="match status" value="1"/>
</dbReference>
<feature type="domain" description="EB" evidence="2">
    <location>
        <begin position="347"/>
        <end position="387"/>
    </location>
</feature>
<evidence type="ECO:0000256" key="1">
    <source>
        <dbReference type="SAM" id="SignalP"/>
    </source>
</evidence>